<keyword evidence="1" id="KW-0812">Transmembrane</keyword>
<evidence type="ECO:0000313" key="3">
    <source>
        <dbReference type="Proteomes" id="UP000469505"/>
    </source>
</evidence>
<evidence type="ECO:0000313" key="2">
    <source>
        <dbReference type="EMBL" id="MTV88592.1"/>
    </source>
</evidence>
<organism evidence="2 3">
    <name type="scientific">Streptococcus pneumoniae</name>
    <dbReference type="NCBI Taxonomy" id="1313"/>
    <lineage>
        <taxon>Bacteria</taxon>
        <taxon>Bacillati</taxon>
        <taxon>Bacillota</taxon>
        <taxon>Bacilli</taxon>
        <taxon>Lactobacillales</taxon>
        <taxon>Streptococcaceae</taxon>
        <taxon>Streptococcus</taxon>
    </lineage>
</organism>
<evidence type="ECO:0000256" key="1">
    <source>
        <dbReference type="SAM" id="Phobius"/>
    </source>
</evidence>
<proteinExistence type="predicted"/>
<dbReference type="AlphaFoldDB" id="A0A6I3U9I7"/>
<protein>
    <submittedName>
        <fullName evidence="2">ABC transporter permease</fullName>
    </submittedName>
</protein>
<keyword evidence="1" id="KW-0472">Membrane</keyword>
<sequence>GKLTPTYQLMQVVSTYLENHEFNILAALVVLGYTVFFGVLVIQLKKRIEVK</sequence>
<reference evidence="2 3" key="1">
    <citation type="submission" date="2019-11" db="EMBL/GenBank/DDBJ databases">
        <title>Growth characteristics of pneumococcus vary with the chemical composition of the capsule and with environmental conditions.</title>
        <authorList>
            <person name="Tothpal A."/>
            <person name="Desobry K."/>
            <person name="Joshi S."/>
            <person name="Wyllie A.L."/>
            <person name="Weinberger D.M."/>
        </authorList>
    </citation>
    <scope>NUCLEOTIDE SEQUENCE [LARGE SCALE GENOMIC DNA]</scope>
    <source>
        <strain evidence="3">pnumococcus35B</strain>
    </source>
</reference>
<dbReference type="Proteomes" id="UP000469505">
    <property type="component" value="Unassembled WGS sequence"/>
</dbReference>
<keyword evidence="1" id="KW-1133">Transmembrane helix</keyword>
<feature type="non-terminal residue" evidence="2">
    <location>
        <position position="1"/>
    </location>
</feature>
<accession>A0A6I3U9I7</accession>
<gene>
    <name evidence="2" type="ORF">GM543_14130</name>
</gene>
<dbReference type="EMBL" id="WNHX01000903">
    <property type="protein sequence ID" value="MTV88592.1"/>
    <property type="molecule type" value="Genomic_DNA"/>
</dbReference>
<feature type="transmembrane region" description="Helical" evidence="1">
    <location>
        <begin position="22"/>
        <end position="42"/>
    </location>
</feature>
<name>A0A6I3U9I7_STREE</name>
<comment type="caution">
    <text evidence="2">The sequence shown here is derived from an EMBL/GenBank/DDBJ whole genome shotgun (WGS) entry which is preliminary data.</text>
</comment>